<keyword evidence="4" id="KW-1185">Reference proteome</keyword>
<organism evidence="3 4">
    <name type="scientific">Hoyosella rhizosphaerae</name>
    <dbReference type="NCBI Taxonomy" id="1755582"/>
    <lineage>
        <taxon>Bacteria</taxon>
        <taxon>Bacillati</taxon>
        <taxon>Actinomycetota</taxon>
        <taxon>Actinomycetes</taxon>
        <taxon>Mycobacteriales</taxon>
        <taxon>Hoyosellaceae</taxon>
        <taxon>Hoyosella</taxon>
    </lineage>
</organism>
<dbReference type="EMBL" id="BMJH01000005">
    <property type="protein sequence ID" value="GGC76848.1"/>
    <property type="molecule type" value="Genomic_DNA"/>
</dbReference>
<dbReference type="RefSeq" id="WP_188677757.1">
    <property type="nucleotide sequence ID" value="NZ_BMJH01000005.1"/>
</dbReference>
<dbReference type="InterPro" id="IPR052336">
    <property type="entry name" value="MlaD_Phospholipid_Transporter"/>
</dbReference>
<dbReference type="InterPro" id="IPR003399">
    <property type="entry name" value="Mce/MlaD"/>
</dbReference>
<dbReference type="GO" id="GO:0005576">
    <property type="term" value="C:extracellular region"/>
    <property type="evidence" value="ECO:0007669"/>
    <property type="project" value="TreeGrafter"/>
</dbReference>
<evidence type="ECO:0000259" key="2">
    <source>
        <dbReference type="Pfam" id="PF02470"/>
    </source>
</evidence>
<feature type="domain" description="Mce/MlaD" evidence="2">
    <location>
        <begin position="38"/>
        <end position="110"/>
    </location>
</feature>
<keyword evidence="1" id="KW-0812">Transmembrane</keyword>
<evidence type="ECO:0000313" key="3">
    <source>
        <dbReference type="EMBL" id="GGC76848.1"/>
    </source>
</evidence>
<dbReference type="NCBIfam" id="TIGR00996">
    <property type="entry name" value="Mtu_fam_mce"/>
    <property type="match status" value="1"/>
</dbReference>
<reference evidence="3" key="2">
    <citation type="submission" date="2020-09" db="EMBL/GenBank/DDBJ databases">
        <authorList>
            <person name="Sun Q."/>
            <person name="Zhou Y."/>
        </authorList>
    </citation>
    <scope>NUCLEOTIDE SEQUENCE</scope>
    <source>
        <strain evidence="3">CGMCC 1.15478</strain>
    </source>
</reference>
<keyword evidence="1" id="KW-1133">Transmembrane helix</keyword>
<evidence type="ECO:0000256" key="1">
    <source>
        <dbReference type="SAM" id="Phobius"/>
    </source>
</evidence>
<proteinExistence type="predicted"/>
<dbReference type="AlphaFoldDB" id="A0A916UKJ1"/>
<comment type="caution">
    <text evidence="3">The sequence shown here is derived from an EMBL/GenBank/DDBJ whole genome shotgun (WGS) entry which is preliminary data.</text>
</comment>
<dbReference type="Proteomes" id="UP000641514">
    <property type="component" value="Unassembled WGS sequence"/>
</dbReference>
<dbReference type="PANTHER" id="PTHR33371:SF18">
    <property type="entry name" value="MCE-FAMILY PROTEIN MCE3C"/>
    <property type="match status" value="1"/>
</dbReference>
<protein>
    <submittedName>
        <fullName evidence="3">ABC transporter substrate-binding protein</fullName>
    </submittedName>
</protein>
<reference evidence="3" key="1">
    <citation type="journal article" date="2014" name="Int. J. Syst. Evol. Microbiol.">
        <title>Complete genome sequence of Corynebacterium casei LMG S-19264T (=DSM 44701T), isolated from a smear-ripened cheese.</title>
        <authorList>
            <consortium name="US DOE Joint Genome Institute (JGI-PGF)"/>
            <person name="Walter F."/>
            <person name="Albersmeier A."/>
            <person name="Kalinowski J."/>
            <person name="Ruckert C."/>
        </authorList>
    </citation>
    <scope>NUCLEOTIDE SEQUENCE</scope>
    <source>
        <strain evidence="3">CGMCC 1.15478</strain>
    </source>
</reference>
<sequence>MTNHRNPAVTGFIGVIMILFATGAAFFLNDVPMYGAAPRYTAEFSEAAGLEKGSEVRVAGVRVGEVTDVRLEGDRIAVDLRVQDTWIGDRTEASIQIKTLLGQKYVALDPRGTEALNPRDRIPLERTASPYDVIPAFSDAAETLGEIDMNLAADAFDTLAEAFEDTPEHMRNAIEGVTRLSQTISSRDQEILQLLDETRQTTAIFADRNEEFARLVSNAGLLLEELNIRRQAISILLQSSQELSAELQGLVADNEQQLGPALAQLQGVTDMLVRNQEALQRGTNLLAPFYRVFADTLGTGRWFDIAIVNITPPGLPDVPGIRAPINTGGGN</sequence>
<dbReference type="PRINTS" id="PR01782">
    <property type="entry name" value="MCEVIRFACTOR"/>
</dbReference>
<feature type="transmembrane region" description="Helical" evidence="1">
    <location>
        <begin position="7"/>
        <end position="28"/>
    </location>
</feature>
<name>A0A916UKJ1_9ACTN</name>
<accession>A0A916UKJ1</accession>
<dbReference type="InterPro" id="IPR005693">
    <property type="entry name" value="Mce"/>
</dbReference>
<dbReference type="Pfam" id="PF02470">
    <property type="entry name" value="MlaD"/>
    <property type="match status" value="1"/>
</dbReference>
<keyword evidence="1" id="KW-0472">Membrane</keyword>
<evidence type="ECO:0000313" key="4">
    <source>
        <dbReference type="Proteomes" id="UP000641514"/>
    </source>
</evidence>
<dbReference type="PANTHER" id="PTHR33371">
    <property type="entry name" value="INTERMEMBRANE PHOSPHOLIPID TRANSPORT SYSTEM BINDING PROTEIN MLAD-RELATED"/>
    <property type="match status" value="1"/>
</dbReference>
<gene>
    <name evidence="3" type="ORF">GCM10011410_32670</name>
</gene>